<organism evidence="1 2">
    <name type="scientific">Actinomadura syzygii</name>
    <dbReference type="NCBI Taxonomy" id="1427538"/>
    <lineage>
        <taxon>Bacteria</taxon>
        <taxon>Bacillati</taxon>
        <taxon>Actinomycetota</taxon>
        <taxon>Actinomycetes</taxon>
        <taxon>Streptosporangiales</taxon>
        <taxon>Thermomonosporaceae</taxon>
        <taxon>Actinomadura</taxon>
    </lineage>
</organism>
<reference evidence="1 2" key="1">
    <citation type="submission" date="2019-08" db="EMBL/GenBank/DDBJ databases">
        <title>Actinomadura sp. nov. CYP1-5 isolated from mountain soil.</title>
        <authorList>
            <person name="Songsumanus A."/>
            <person name="Kuncharoen N."/>
            <person name="Kudo T."/>
            <person name="Yuki M."/>
            <person name="Igarashi Y."/>
            <person name="Tanasupawat S."/>
        </authorList>
    </citation>
    <scope>NUCLEOTIDE SEQUENCE [LARGE SCALE GENOMIC DNA]</scope>
    <source>
        <strain evidence="1 2">GKU157</strain>
    </source>
</reference>
<dbReference type="InterPro" id="IPR011008">
    <property type="entry name" value="Dimeric_a/b-barrel"/>
</dbReference>
<evidence type="ECO:0000313" key="1">
    <source>
        <dbReference type="EMBL" id="TYC11276.1"/>
    </source>
</evidence>
<evidence type="ECO:0000313" key="2">
    <source>
        <dbReference type="Proteomes" id="UP000322634"/>
    </source>
</evidence>
<sequence>MDASRGGSGRKRADIDREFVESQEAVGMRVIGQFHDEDDPNRYVWLRGFRDMEARKAALTDAAGSTRRSTPTTGS</sequence>
<comment type="caution">
    <text evidence="1">The sequence shown here is derived from an EMBL/GenBank/DDBJ whole genome shotgun (WGS) entry which is preliminary data.</text>
</comment>
<proteinExistence type="predicted"/>
<dbReference type="EMBL" id="VSFF01000011">
    <property type="protein sequence ID" value="TYC11276.1"/>
    <property type="molecule type" value="Genomic_DNA"/>
</dbReference>
<gene>
    <name evidence="1" type="ORF">FXF65_30225</name>
</gene>
<dbReference type="OrthoDB" id="9809695at2"/>
<protein>
    <submittedName>
        <fullName evidence="1">Uncharacterized protein</fullName>
    </submittedName>
</protein>
<dbReference type="AlphaFoldDB" id="A0A5D0U0U4"/>
<keyword evidence="2" id="KW-1185">Reference proteome</keyword>
<accession>A0A5D0U0U4</accession>
<dbReference type="SUPFAM" id="SSF54909">
    <property type="entry name" value="Dimeric alpha+beta barrel"/>
    <property type="match status" value="1"/>
</dbReference>
<dbReference type="Proteomes" id="UP000322634">
    <property type="component" value="Unassembled WGS sequence"/>
</dbReference>
<dbReference type="Gene3D" id="3.30.70.100">
    <property type="match status" value="1"/>
</dbReference>
<name>A0A5D0U0U4_9ACTN</name>